<keyword evidence="1" id="KW-0472">Membrane</keyword>
<evidence type="ECO:0008006" key="4">
    <source>
        <dbReference type="Google" id="ProtNLM"/>
    </source>
</evidence>
<sequence>MQIAARRKLSIFAIMIFSLATSGCISIVAPYDSTFDQTLNKFSEDTAKFTAAAKAGGPERNYKSRETVEYYAASYNVLDRLSQRAAKTRAPAPCPGSKALLAFSQLPSSISPLPQDYQSFDCREYQLYGVRYYLDQLNYGHRNDGVLKPGEAQNYGGQLQNAILGAISTFALTK</sequence>
<evidence type="ECO:0000313" key="3">
    <source>
        <dbReference type="Proteomes" id="UP000005092"/>
    </source>
</evidence>
<organism evidence="2 3">
    <name type="scientific">Rhizobium leguminosarum bv. trifolii WSM597</name>
    <dbReference type="NCBI Taxonomy" id="754764"/>
    <lineage>
        <taxon>Bacteria</taxon>
        <taxon>Pseudomonadati</taxon>
        <taxon>Pseudomonadota</taxon>
        <taxon>Alphaproteobacteria</taxon>
        <taxon>Hyphomicrobiales</taxon>
        <taxon>Rhizobiaceae</taxon>
        <taxon>Rhizobium/Agrobacterium group</taxon>
        <taxon>Rhizobium</taxon>
    </lineage>
</organism>
<evidence type="ECO:0000256" key="1">
    <source>
        <dbReference type="SAM" id="Phobius"/>
    </source>
</evidence>
<reference evidence="2 3" key="1">
    <citation type="submission" date="2012-02" db="EMBL/GenBank/DDBJ databases">
        <title>Improved High-Quality Draft Sequence of Rhizobium leguminosarum bv. trifolii WSM597.</title>
        <authorList>
            <consortium name="US DOE Joint Genome Institute"/>
            <person name="Lucas S."/>
            <person name="Han J."/>
            <person name="Lapidus A."/>
            <person name="Cheng J.-F."/>
            <person name="Goodwin L."/>
            <person name="Pitluck S."/>
            <person name="Peters L."/>
            <person name="Ovchinnikova G."/>
            <person name="Held B."/>
            <person name="Detter J.C."/>
            <person name="Han C."/>
            <person name="Tapia R."/>
            <person name="Land M."/>
            <person name="Hauser L."/>
            <person name="Kyrpides N."/>
            <person name="Ivanova N."/>
            <person name="Pagani I."/>
            <person name="Brau L."/>
            <person name="Yates R."/>
            <person name="O'Hara G."/>
            <person name="Rui T."/>
            <person name="Howieson J."/>
            <person name="Reeve W."/>
            <person name="Woyke T."/>
        </authorList>
    </citation>
    <scope>NUCLEOTIDE SEQUENCE [LARGE SCALE GENOMIC DNA]</scope>
    <source>
        <strain evidence="2 3">WSM597</strain>
    </source>
</reference>
<evidence type="ECO:0000313" key="2">
    <source>
        <dbReference type="EMBL" id="EJB01766.1"/>
    </source>
</evidence>
<name>I9WZ49_RHILT</name>
<dbReference type="OrthoDB" id="9973597at2"/>
<proteinExistence type="predicted"/>
<dbReference type="EMBL" id="JH719382">
    <property type="protein sequence ID" value="EJB01766.1"/>
    <property type="molecule type" value="Genomic_DNA"/>
</dbReference>
<dbReference type="Proteomes" id="UP000005092">
    <property type="component" value="Unassembled WGS sequence"/>
</dbReference>
<accession>I9WZ49</accession>
<keyword evidence="1" id="KW-0812">Transmembrane</keyword>
<gene>
    <name evidence="2" type="ORF">Rleg9DRAFT_0510</name>
</gene>
<protein>
    <recommendedName>
        <fullName evidence="4">Lipoprotein</fullName>
    </recommendedName>
</protein>
<dbReference type="RefSeq" id="WP_003595275.1">
    <property type="nucleotide sequence ID" value="NZ_JH719382.1"/>
</dbReference>
<dbReference type="AlphaFoldDB" id="I9WZ49"/>
<feature type="transmembrane region" description="Helical" evidence="1">
    <location>
        <begin position="12"/>
        <end position="31"/>
    </location>
</feature>
<dbReference type="PROSITE" id="PS51257">
    <property type="entry name" value="PROKAR_LIPOPROTEIN"/>
    <property type="match status" value="1"/>
</dbReference>
<dbReference type="HOGENOM" id="CLU_1538837_0_0_5"/>
<keyword evidence="1" id="KW-1133">Transmembrane helix</keyword>